<protein>
    <submittedName>
        <fullName evidence="1">Uncharacterized protein</fullName>
    </submittedName>
</protein>
<gene>
    <name evidence="1" type="ORF">E0I26_14380</name>
</gene>
<dbReference type="Proteomes" id="UP000294814">
    <property type="component" value="Unassembled WGS sequence"/>
</dbReference>
<accession>A0A4R5F3R5</accession>
<evidence type="ECO:0000313" key="2">
    <source>
        <dbReference type="Proteomes" id="UP000294814"/>
    </source>
</evidence>
<organism evidence="1 2">
    <name type="scientific">Flavobacterium rhamnosiphilum</name>
    <dbReference type="NCBI Taxonomy" id="2541724"/>
    <lineage>
        <taxon>Bacteria</taxon>
        <taxon>Pseudomonadati</taxon>
        <taxon>Bacteroidota</taxon>
        <taxon>Flavobacteriia</taxon>
        <taxon>Flavobacteriales</taxon>
        <taxon>Flavobacteriaceae</taxon>
        <taxon>Flavobacterium</taxon>
    </lineage>
</organism>
<dbReference type="AlphaFoldDB" id="A0A4R5F3R5"/>
<dbReference type="EMBL" id="SMLG01000013">
    <property type="protein sequence ID" value="TDE42086.1"/>
    <property type="molecule type" value="Genomic_DNA"/>
</dbReference>
<evidence type="ECO:0000313" key="1">
    <source>
        <dbReference type="EMBL" id="TDE42086.1"/>
    </source>
</evidence>
<keyword evidence="2" id="KW-1185">Reference proteome</keyword>
<sequence length="175" mass="20336">MIKPIRITFFYLLIITSLFFNSCNNLIPTAFWKNFESDYIVENISDQGPYGGHRAMYWKTESKKTFKSEKIIAFAKENGWTLTGTEKFNSESMKDWKENGKSVFPLTSQGFKPELLEDNISKDFPRWINSDITVYKFKTNFVTIEPGTDNSIEENGFVIINKDGNEMSVYNLWGE</sequence>
<comment type="caution">
    <text evidence="1">The sequence shown here is derived from an EMBL/GenBank/DDBJ whole genome shotgun (WGS) entry which is preliminary data.</text>
</comment>
<dbReference type="OrthoDB" id="980518at2"/>
<name>A0A4R5F3R5_9FLAO</name>
<proteinExistence type="predicted"/>
<dbReference type="RefSeq" id="WP_131917137.1">
    <property type="nucleotide sequence ID" value="NZ_SMLG01000013.1"/>
</dbReference>
<reference evidence="1 2" key="1">
    <citation type="submission" date="2019-03" db="EMBL/GenBank/DDBJ databases">
        <title>Novel species of Flavobacterium.</title>
        <authorList>
            <person name="Liu Q."/>
            <person name="Xin Y.-H."/>
        </authorList>
    </citation>
    <scope>NUCLEOTIDE SEQUENCE [LARGE SCALE GENOMIC DNA]</scope>
    <source>
        <strain evidence="1 2">LB3P52</strain>
    </source>
</reference>